<name>A0A9P6T8U1_9BASI</name>
<organism evidence="1 2">
    <name type="scientific">Cronartium quercuum f. sp. fusiforme G11</name>
    <dbReference type="NCBI Taxonomy" id="708437"/>
    <lineage>
        <taxon>Eukaryota</taxon>
        <taxon>Fungi</taxon>
        <taxon>Dikarya</taxon>
        <taxon>Basidiomycota</taxon>
        <taxon>Pucciniomycotina</taxon>
        <taxon>Pucciniomycetes</taxon>
        <taxon>Pucciniales</taxon>
        <taxon>Coleosporiaceae</taxon>
        <taxon>Cronartium</taxon>
    </lineage>
</organism>
<sequence>MATARPLHAASEFNEFITAGSVSAISIYFHLGHRVMHLKDVFGDALRPECRVLAGMKNFYEKHQGMFEVGVLLGHIYRPSQTFCREFWRRVILSPSPLLRNPSTSLSTPRPRLSLTTSFPSIHLNLSIDDSTHEPLSTSLQN</sequence>
<accession>A0A9P6T8U1</accession>
<proteinExistence type="predicted"/>
<dbReference type="Proteomes" id="UP000886653">
    <property type="component" value="Unassembled WGS sequence"/>
</dbReference>
<evidence type="ECO:0000313" key="1">
    <source>
        <dbReference type="EMBL" id="KAG0143361.1"/>
    </source>
</evidence>
<reference evidence="1" key="1">
    <citation type="submission" date="2013-11" db="EMBL/GenBank/DDBJ databases">
        <title>Genome sequence of the fusiform rust pathogen reveals effectors for host alternation and coevolution with pine.</title>
        <authorList>
            <consortium name="DOE Joint Genome Institute"/>
            <person name="Smith K."/>
            <person name="Pendleton A."/>
            <person name="Kubisiak T."/>
            <person name="Anderson C."/>
            <person name="Salamov A."/>
            <person name="Aerts A."/>
            <person name="Riley R."/>
            <person name="Clum A."/>
            <person name="Lindquist E."/>
            <person name="Ence D."/>
            <person name="Campbell M."/>
            <person name="Kronenberg Z."/>
            <person name="Feau N."/>
            <person name="Dhillon B."/>
            <person name="Hamelin R."/>
            <person name="Burleigh J."/>
            <person name="Smith J."/>
            <person name="Yandell M."/>
            <person name="Nelson C."/>
            <person name="Grigoriev I."/>
            <person name="Davis J."/>
        </authorList>
    </citation>
    <scope>NUCLEOTIDE SEQUENCE</scope>
    <source>
        <strain evidence="1">G11</strain>
    </source>
</reference>
<dbReference type="EMBL" id="MU167321">
    <property type="protein sequence ID" value="KAG0143361.1"/>
    <property type="molecule type" value="Genomic_DNA"/>
</dbReference>
<keyword evidence="2" id="KW-1185">Reference proteome</keyword>
<dbReference type="AlphaFoldDB" id="A0A9P6T8U1"/>
<evidence type="ECO:0000313" key="2">
    <source>
        <dbReference type="Proteomes" id="UP000886653"/>
    </source>
</evidence>
<comment type="caution">
    <text evidence="1">The sequence shown here is derived from an EMBL/GenBank/DDBJ whole genome shotgun (WGS) entry which is preliminary data.</text>
</comment>
<protein>
    <submittedName>
        <fullName evidence="1">Uncharacterized protein</fullName>
    </submittedName>
</protein>
<gene>
    <name evidence="1" type="ORF">CROQUDRAFT_109253</name>
</gene>